<feature type="transmembrane region" description="Helical" evidence="1">
    <location>
        <begin position="107"/>
        <end position="127"/>
    </location>
</feature>
<accession>A0AAD5TH51</accession>
<comment type="caution">
    <text evidence="2">The sequence shown here is derived from an EMBL/GenBank/DDBJ whole genome shotgun (WGS) entry which is preliminary data.</text>
</comment>
<protein>
    <submittedName>
        <fullName evidence="2">ER membrane protein DP1/Yop1</fullName>
    </submittedName>
</protein>
<reference evidence="2" key="1">
    <citation type="submission" date="2020-05" db="EMBL/GenBank/DDBJ databases">
        <title>Phylogenomic resolution of chytrid fungi.</title>
        <authorList>
            <person name="Stajich J.E."/>
            <person name="Amses K."/>
            <person name="Simmons R."/>
            <person name="Seto K."/>
            <person name="Myers J."/>
            <person name="Bonds A."/>
            <person name="Quandt C.A."/>
            <person name="Barry K."/>
            <person name="Liu P."/>
            <person name="Grigoriev I."/>
            <person name="Longcore J.E."/>
            <person name="James T.Y."/>
        </authorList>
    </citation>
    <scope>NUCLEOTIDE SEQUENCE</scope>
    <source>
        <strain evidence="2">JEL0379</strain>
    </source>
</reference>
<sequence length="152" mass="17434">MSALAYQQQFDNYLGKFRTLRRIEKATGVPKVYFTLAIYTLVSISVFFQLKAGFTTSLLALIYPTYRMFESSYKNDSEGLKVWATYFWFSSLLSFAELARPEQYVPLFYVAKLVILFGMFLPGYLGAKHLHDAVAPLFVPFFKAAEDATKQN</sequence>
<name>A0AAD5TH51_9FUNG</name>
<evidence type="ECO:0000256" key="1">
    <source>
        <dbReference type="SAM" id="Phobius"/>
    </source>
</evidence>
<dbReference type="Pfam" id="PF03134">
    <property type="entry name" value="TB2_DP1_HVA22"/>
    <property type="match status" value="1"/>
</dbReference>
<evidence type="ECO:0000313" key="3">
    <source>
        <dbReference type="Proteomes" id="UP001212152"/>
    </source>
</evidence>
<keyword evidence="3" id="KW-1185">Reference proteome</keyword>
<proteinExistence type="predicted"/>
<organism evidence="2 3">
    <name type="scientific">Geranomyces variabilis</name>
    <dbReference type="NCBI Taxonomy" id="109894"/>
    <lineage>
        <taxon>Eukaryota</taxon>
        <taxon>Fungi</taxon>
        <taxon>Fungi incertae sedis</taxon>
        <taxon>Chytridiomycota</taxon>
        <taxon>Chytridiomycota incertae sedis</taxon>
        <taxon>Chytridiomycetes</taxon>
        <taxon>Spizellomycetales</taxon>
        <taxon>Powellomycetaceae</taxon>
        <taxon>Geranomyces</taxon>
    </lineage>
</organism>
<keyword evidence="1" id="KW-1133">Transmembrane helix</keyword>
<keyword evidence="1" id="KW-0472">Membrane</keyword>
<keyword evidence="1" id="KW-0812">Transmembrane</keyword>
<feature type="transmembrane region" description="Helical" evidence="1">
    <location>
        <begin position="83"/>
        <end position="100"/>
    </location>
</feature>
<feature type="transmembrane region" description="Helical" evidence="1">
    <location>
        <begin position="32"/>
        <end position="63"/>
    </location>
</feature>
<dbReference type="Proteomes" id="UP001212152">
    <property type="component" value="Unassembled WGS sequence"/>
</dbReference>
<dbReference type="EMBL" id="JADGJQ010000042">
    <property type="protein sequence ID" value="KAJ3176343.1"/>
    <property type="molecule type" value="Genomic_DNA"/>
</dbReference>
<dbReference type="AlphaFoldDB" id="A0AAD5TH51"/>
<gene>
    <name evidence="2" type="primary">YOP1_1</name>
    <name evidence="2" type="ORF">HDU87_005385</name>
</gene>
<dbReference type="InterPro" id="IPR004345">
    <property type="entry name" value="TB2_DP1_HVA22"/>
</dbReference>
<evidence type="ECO:0000313" key="2">
    <source>
        <dbReference type="EMBL" id="KAJ3176343.1"/>
    </source>
</evidence>